<evidence type="ECO:0000256" key="3">
    <source>
        <dbReference type="ARBA" id="ARBA00022617"/>
    </source>
</evidence>
<organism evidence="8 9">
    <name type="scientific">Amanita muscaria (strain Koide BX008)</name>
    <dbReference type="NCBI Taxonomy" id="946122"/>
    <lineage>
        <taxon>Eukaryota</taxon>
        <taxon>Fungi</taxon>
        <taxon>Dikarya</taxon>
        <taxon>Basidiomycota</taxon>
        <taxon>Agaricomycotina</taxon>
        <taxon>Agaricomycetes</taxon>
        <taxon>Agaricomycetidae</taxon>
        <taxon>Agaricales</taxon>
        <taxon>Pluteineae</taxon>
        <taxon>Amanitaceae</taxon>
        <taxon>Amanita</taxon>
    </lineage>
</organism>
<dbReference type="GO" id="GO:0005506">
    <property type="term" value="F:iron ion binding"/>
    <property type="evidence" value="ECO:0007669"/>
    <property type="project" value="InterPro"/>
</dbReference>
<comment type="cofactor">
    <cofactor evidence="1">
        <name>heme</name>
        <dbReference type="ChEBI" id="CHEBI:30413"/>
    </cofactor>
</comment>
<dbReference type="Gene3D" id="1.10.630.10">
    <property type="entry name" value="Cytochrome P450"/>
    <property type="match status" value="1"/>
</dbReference>
<keyword evidence="9" id="KW-1185">Reference proteome</keyword>
<evidence type="ECO:0000256" key="7">
    <source>
        <dbReference type="ARBA" id="ARBA00023033"/>
    </source>
</evidence>
<evidence type="ECO:0008006" key="10">
    <source>
        <dbReference type="Google" id="ProtNLM"/>
    </source>
</evidence>
<dbReference type="STRING" id="946122.A0A0C2TIR1"/>
<dbReference type="GO" id="GO:0016705">
    <property type="term" value="F:oxidoreductase activity, acting on paired donors, with incorporation or reduction of molecular oxygen"/>
    <property type="evidence" value="ECO:0007669"/>
    <property type="project" value="InterPro"/>
</dbReference>
<dbReference type="InterPro" id="IPR050364">
    <property type="entry name" value="Cytochrome_P450_fung"/>
</dbReference>
<dbReference type="GO" id="GO:0020037">
    <property type="term" value="F:heme binding"/>
    <property type="evidence" value="ECO:0007669"/>
    <property type="project" value="InterPro"/>
</dbReference>
<evidence type="ECO:0000313" key="8">
    <source>
        <dbReference type="EMBL" id="KIL66859.1"/>
    </source>
</evidence>
<protein>
    <recommendedName>
        <fullName evidence="10">Cytochrome P450</fullName>
    </recommendedName>
</protein>
<dbReference type="PANTHER" id="PTHR46300:SF7">
    <property type="entry name" value="P450, PUTATIVE (EUROFUNG)-RELATED"/>
    <property type="match status" value="1"/>
</dbReference>
<accession>A0A0C2TIR1</accession>
<dbReference type="HOGENOM" id="CLU_001570_20_2_1"/>
<dbReference type="SUPFAM" id="SSF48264">
    <property type="entry name" value="Cytochrome P450"/>
    <property type="match status" value="1"/>
</dbReference>
<dbReference type="InterPro" id="IPR001128">
    <property type="entry name" value="Cyt_P450"/>
</dbReference>
<evidence type="ECO:0000256" key="4">
    <source>
        <dbReference type="ARBA" id="ARBA00022723"/>
    </source>
</evidence>
<evidence type="ECO:0000256" key="5">
    <source>
        <dbReference type="ARBA" id="ARBA00023002"/>
    </source>
</evidence>
<dbReference type="AlphaFoldDB" id="A0A0C2TIR1"/>
<comment type="similarity">
    <text evidence="2">Belongs to the cytochrome P450 family.</text>
</comment>
<sequence>MPERFFNADGTLNNDTVNYVFGFGQRICSGRHIADSEVWLTVACVLATFDITKAKDDCCNEIDIDPNAFVDSLATRPLPFKCFILPRSHEVEENIRIAMQSSDCPPVFWAVGQRL</sequence>
<name>A0A0C2TIR1_AMAMK</name>
<evidence type="ECO:0000256" key="1">
    <source>
        <dbReference type="ARBA" id="ARBA00001971"/>
    </source>
</evidence>
<dbReference type="PANTHER" id="PTHR46300">
    <property type="entry name" value="P450, PUTATIVE (EUROFUNG)-RELATED-RELATED"/>
    <property type="match status" value="1"/>
</dbReference>
<keyword evidence="3" id="KW-0349">Heme</keyword>
<dbReference type="InterPro" id="IPR036396">
    <property type="entry name" value="Cyt_P450_sf"/>
</dbReference>
<dbReference type="OrthoDB" id="2789670at2759"/>
<dbReference type="GO" id="GO:0004497">
    <property type="term" value="F:monooxygenase activity"/>
    <property type="evidence" value="ECO:0007669"/>
    <property type="project" value="UniProtKB-KW"/>
</dbReference>
<dbReference type="Proteomes" id="UP000054549">
    <property type="component" value="Unassembled WGS sequence"/>
</dbReference>
<reference evidence="8 9" key="1">
    <citation type="submission" date="2014-04" db="EMBL/GenBank/DDBJ databases">
        <title>Evolutionary Origins and Diversification of the Mycorrhizal Mutualists.</title>
        <authorList>
            <consortium name="DOE Joint Genome Institute"/>
            <consortium name="Mycorrhizal Genomics Consortium"/>
            <person name="Kohler A."/>
            <person name="Kuo A."/>
            <person name="Nagy L.G."/>
            <person name="Floudas D."/>
            <person name="Copeland A."/>
            <person name="Barry K.W."/>
            <person name="Cichocki N."/>
            <person name="Veneault-Fourrey C."/>
            <person name="LaButti K."/>
            <person name="Lindquist E.A."/>
            <person name="Lipzen A."/>
            <person name="Lundell T."/>
            <person name="Morin E."/>
            <person name="Murat C."/>
            <person name="Riley R."/>
            <person name="Ohm R."/>
            <person name="Sun H."/>
            <person name="Tunlid A."/>
            <person name="Henrissat B."/>
            <person name="Grigoriev I.V."/>
            <person name="Hibbett D.S."/>
            <person name="Martin F."/>
        </authorList>
    </citation>
    <scope>NUCLEOTIDE SEQUENCE [LARGE SCALE GENOMIC DNA]</scope>
    <source>
        <strain evidence="8 9">Koide BX008</strain>
    </source>
</reference>
<proteinExistence type="inferred from homology"/>
<keyword evidence="7" id="KW-0503">Monooxygenase</keyword>
<evidence type="ECO:0000256" key="6">
    <source>
        <dbReference type="ARBA" id="ARBA00023004"/>
    </source>
</evidence>
<keyword evidence="5" id="KW-0560">Oxidoreductase</keyword>
<dbReference type="EMBL" id="KN818234">
    <property type="protein sequence ID" value="KIL66859.1"/>
    <property type="molecule type" value="Genomic_DNA"/>
</dbReference>
<gene>
    <name evidence="8" type="ORF">M378DRAFT_160386</name>
</gene>
<dbReference type="Pfam" id="PF00067">
    <property type="entry name" value="p450"/>
    <property type="match status" value="1"/>
</dbReference>
<evidence type="ECO:0000313" key="9">
    <source>
        <dbReference type="Proteomes" id="UP000054549"/>
    </source>
</evidence>
<keyword evidence="6" id="KW-0408">Iron</keyword>
<evidence type="ECO:0000256" key="2">
    <source>
        <dbReference type="ARBA" id="ARBA00010617"/>
    </source>
</evidence>
<dbReference type="InParanoid" id="A0A0C2TIR1"/>
<keyword evidence="4" id="KW-0479">Metal-binding</keyword>